<evidence type="ECO:0000256" key="1">
    <source>
        <dbReference type="SAM" id="MobiDB-lite"/>
    </source>
</evidence>
<dbReference type="Proteomes" id="UP000054248">
    <property type="component" value="Unassembled WGS sequence"/>
</dbReference>
<reference evidence="2 3" key="1">
    <citation type="submission" date="2014-04" db="EMBL/GenBank/DDBJ databases">
        <authorList>
            <consortium name="DOE Joint Genome Institute"/>
            <person name="Kuo A."/>
            <person name="Girlanda M."/>
            <person name="Perotto S."/>
            <person name="Kohler A."/>
            <person name="Nagy L.G."/>
            <person name="Floudas D."/>
            <person name="Copeland A."/>
            <person name="Barry K.W."/>
            <person name="Cichocki N."/>
            <person name="Veneault-Fourrey C."/>
            <person name="LaButti K."/>
            <person name="Lindquist E.A."/>
            <person name="Lipzen A."/>
            <person name="Lundell T."/>
            <person name="Morin E."/>
            <person name="Murat C."/>
            <person name="Sun H."/>
            <person name="Tunlid A."/>
            <person name="Henrissat B."/>
            <person name="Grigoriev I.V."/>
            <person name="Hibbett D.S."/>
            <person name="Martin F."/>
            <person name="Nordberg H.P."/>
            <person name="Cantor M.N."/>
            <person name="Hua S.X."/>
        </authorList>
    </citation>
    <scope>NUCLEOTIDE SEQUENCE [LARGE SCALE GENOMIC DNA]</scope>
    <source>
        <strain evidence="2 3">MUT 4182</strain>
    </source>
</reference>
<organism evidence="2 3">
    <name type="scientific">Tulasnella calospora MUT 4182</name>
    <dbReference type="NCBI Taxonomy" id="1051891"/>
    <lineage>
        <taxon>Eukaryota</taxon>
        <taxon>Fungi</taxon>
        <taxon>Dikarya</taxon>
        <taxon>Basidiomycota</taxon>
        <taxon>Agaricomycotina</taxon>
        <taxon>Agaricomycetes</taxon>
        <taxon>Cantharellales</taxon>
        <taxon>Tulasnellaceae</taxon>
        <taxon>Tulasnella</taxon>
    </lineage>
</organism>
<sequence>VQAVPKPPAHFFTEVVRRRTAPLYRHPCLHAIGSGPGQYTDPEDGSITDGDDHEGLGGTAMLTRAVRDENGAGGWADVLSGAAKGTLKRKRVGGETEVVGESHNGERRRRIESDTVNDSEAEEEEGESNERRALTASIERMADTLETFVGLVRRQLPHENVIWMRNIRAELNEEWEEKASRVIGNIRAFERSGTTTTWPRNAKERQASKHTMGYQLQSTR</sequence>
<protein>
    <submittedName>
        <fullName evidence="2">Uncharacterized protein</fullName>
    </submittedName>
</protein>
<feature type="compositionally biased region" description="Basic and acidic residues" evidence="1">
    <location>
        <begin position="103"/>
        <end position="113"/>
    </location>
</feature>
<dbReference type="OrthoDB" id="3221775at2759"/>
<evidence type="ECO:0000313" key="3">
    <source>
        <dbReference type="Proteomes" id="UP000054248"/>
    </source>
</evidence>
<feature type="non-terminal residue" evidence="2">
    <location>
        <position position="220"/>
    </location>
</feature>
<dbReference type="AlphaFoldDB" id="A0A0C3Q0Z0"/>
<name>A0A0C3Q0Z0_9AGAM</name>
<evidence type="ECO:0000313" key="2">
    <source>
        <dbReference type="EMBL" id="KIO15749.1"/>
    </source>
</evidence>
<feature type="compositionally biased region" description="Acidic residues" evidence="1">
    <location>
        <begin position="115"/>
        <end position="127"/>
    </location>
</feature>
<reference evidence="3" key="2">
    <citation type="submission" date="2015-01" db="EMBL/GenBank/DDBJ databases">
        <title>Evolutionary Origins and Diversification of the Mycorrhizal Mutualists.</title>
        <authorList>
            <consortium name="DOE Joint Genome Institute"/>
            <consortium name="Mycorrhizal Genomics Consortium"/>
            <person name="Kohler A."/>
            <person name="Kuo A."/>
            <person name="Nagy L.G."/>
            <person name="Floudas D."/>
            <person name="Copeland A."/>
            <person name="Barry K.W."/>
            <person name="Cichocki N."/>
            <person name="Veneault-Fourrey C."/>
            <person name="LaButti K."/>
            <person name="Lindquist E.A."/>
            <person name="Lipzen A."/>
            <person name="Lundell T."/>
            <person name="Morin E."/>
            <person name="Murat C."/>
            <person name="Riley R."/>
            <person name="Ohm R."/>
            <person name="Sun H."/>
            <person name="Tunlid A."/>
            <person name="Henrissat B."/>
            <person name="Grigoriev I.V."/>
            <person name="Hibbett D.S."/>
            <person name="Martin F."/>
        </authorList>
    </citation>
    <scope>NUCLEOTIDE SEQUENCE [LARGE SCALE GENOMIC DNA]</scope>
    <source>
        <strain evidence="3">MUT 4182</strain>
    </source>
</reference>
<accession>A0A0C3Q0Z0</accession>
<keyword evidence="3" id="KW-1185">Reference proteome</keyword>
<feature type="region of interest" description="Disordered" evidence="1">
    <location>
        <begin position="194"/>
        <end position="220"/>
    </location>
</feature>
<dbReference type="HOGENOM" id="CLU_1214569_0_0_1"/>
<gene>
    <name evidence="2" type="ORF">M407DRAFT_49351</name>
</gene>
<proteinExistence type="predicted"/>
<feature type="non-terminal residue" evidence="2">
    <location>
        <position position="1"/>
    </location>
</feature>
<feature type="region of interest" description="Disordered" evidence="1">
    <location>
        <begin position="86"/>
        <end position="133"/>
    </location>
</feature>
<dbReference type="EMBL" id="KN823838">
    <property type="protein sequence ID" value="KIO15749.1"/>
    <property type="molecule type" value="Genomic_DNA"/>
</dbReference>